<evidence type="ECO:0000256" key="1">
    <source>
        <dbReference type="SAM" id="Coils"/>
    </source>
</evidence>
<proteinExistence type="predicted"/>
<dbReference type="EMBL" id="KX700222">
    <property type="protein sequence ID" value="APD74178.1"/>
    <property type="molecule type" value="Genomic_DNA"/>
</dbReference>
<dbReference type="VEuPathDB" id="TriTrypDB:Tb427_000417400"/>
<organism evidence="2">
    <name type="scientific">Trypanosoma brucei</name>
    <dbReference type="NCBI Taxonomy" id="5691"/>
    <lineage>
        <taxon>Eukaryota</taxon>
        <taxon>Discoba</taxon>
        <taxon>Euglenozoa</taxon>
        <taxon>Kinetoplastea</taxon>
        <taxon>Metakinetoplastina</taxon>
        <taxon>Trypanosomatida</taxon>
        <taxon>Trypanosomatidae</taxon>
        <taxon>Trypanosoma</taxon>
    </lineage>
</organism>
<keyword evidence="1" id="KW-0175">Coiled coil</keyword>
<name>A0A1J0R8W7_9TRYP</name>
<reference evidence="2" key="1">
    <citation type="submission" date="2016-08" db="EMBL/GenBank/DDBJ databases">
        <title>VSG repertoire of Trypanosoma brucei EATRO 1125.</title>
        <authorList>
            <person name="Cross G.A."/>
        </authorList>
    </citation>
    <scope>NUCLEOTIDE SEQUENCE</scope>
    <source>
        <strain evidence="2">EATRO 1125</strain>
    </source>
</reference>
<protein>
    <submittedName>
        <fullName evidence="2">Variant surface glycoprotein 1125.2733</fullName>
    </submittedName>
</protein>
<dbReference type="SUPFAM" id="SSF58087">
    <property type="entry name" value="Variant surface glycoprotein (N-terminal domain)"/>
    <property type="match status" value="1"/>
</dbReference>
<dbReference type="AlphaFoldDB" id="A0A1J0R8W7"/>
<feature type="coiled-coil region" evidence="1">
    <location>
        <begin position="21"/>
        <end position="80"/>
    </location>
</feature>
<sequence length="357" mass="38677">MACKTACRSAHRVTNIEKYCDKTLKAAARRLEANLKALTKLLAGTSGANPKMAINLAPLLATAETKLQEKLQESQTASEEILMQLQHFSAMRAQYYAISNLSATTKTPATIVGDNTHYAASALKAPTWQPIAPADCPGLDTEDRAEVTAATMWKKKGLAESALHYHSQLACYLNNERSRCTGVTNGDKIGVKITLGEADPGTDDTALASGAFKRFGNNKVVTGKITPPIIENNITSLAAATSTLENLQDLTKIASYKQDALFQRLLEIIKLVVPPDAKLTVDLERQVKTAIDTTYGKTDNEFQGKIWRPLDEQDSSYYSSSGVKSYKIESLTSAEQMAGAIAWGLINKITAKQSLST</sequence>
<evidence type="ECO:0000313" key="2">
    <source>
        <dbReference type="EMBL" id="APD74178.1"/>
    </source>
</evidence>
<accession>A0A1J0R8W7</accession>